<gene>
    <name evidence="3" type="ORF">J2T19_000586</name>
</gene>
<reference evidence="3 4" key="1">
    <citation type="submission" date="2023-07" db="EMBL/GenBank/DDBJ databases">
        <title>Sorghum-associated microbial communities from plants grown in Nebraska, USA.</title>
        <authorList>
            <person name="Schachtman D."/>
        </authorList>
    </citation>
    <scope>NUCLEOTIDE SEQUENCE [LARGE SCALE GENOMIC DNA]</scope>
    <source>
        <strain evidence="3 4">DS1314</strain>
    </source>
</reference>
<dbReference type="Pfam" id="PF10552">
    <property type="entry name" value="ORF6C"/>
    <property type="match status" value="1"/>
</dbReference>
<dbReference type="RefSeq" id="WP_307212942.1">
    <property type="nucleotide sequence ID" value="NZ_JAUSTI010000001.1"/>
</dbReference>
<dbReference type="Pfam" id="PF10547">
    <property type="entry name" value="P22_AR_N"/>
    <property type="match status" value="1"/>
</dbReference>
<evidence type="ECO:0000313" key="3">
    <source>
        <dbReference type="EMBL" id="MDQ0169149.1"/>
    </source>
</evidence>
<sequence length="257" mass="28868">MSGIYPVEQKLVSFNGDELLGVKANDGKVYVGVKWVCEGLGLSEGQMKSERKKIQEDVVLKHGGSRYFVLPTNGGNQEVLVIELDFLPLWLAKISITPSMLVHQPDVADKLVKYQLKAKDVLAAAFIHNGFNYNDLSPELQAIFVVDKKMQNLDSRVEHLENHTTIDYAQQRLLRKAGNAKVVGVLGGKKSAAYKNNSIRSSVYSALWNDYQEFFSVASYCNTYTKDINRGLQYVPHWTPPTNLLRQIEEANGQTLF</sequence>
<evidence type="ECO:0000313" key="4">
    <source>
        <dbReference type="Proteomes" id="UP001233836"/>
    </source>
</evidence>
<name>A0ABT9W7C5_9BACL</name>
<dbReference type="InterPro" id="IPR018878">
    <property type="entry name" value="ORF6C_dom"/>
</dbReference>
<evidence type="ECO:0000259" key="2">
    <source>
        <dbReference type="Pfam" id="PF10552"/>
    </source>
</evidence>
<protein>
    <recommendedName>
        <fullName evidence="5">Antirepressor protein ant N-terminal domain-containing protein</fullName>
    </recommendedName>
</protein>
<dbReference type="EMBL" id="JAUSTI010000001">
    <property type="protein sequence ID" value="MDQ0169149.1"/>
    <property type="molecule type" value="Genomic_DNA"/>
</dbReference>
<comment type="caution">
    <text evidence="3">The sequence shown here is derived from an EMBL/GenBank/DDBJ whole genome shotgun (WGS) entry which is preliminary data.</text>
</comment>
<keyword evidence="4" id="KW-1185">Reference proteome</keyword>
<organism evidence="3 4">
    <name type="scientific">Paenibacillus tundrae</name>
    <dbReference type="NCBI Taxonomy" id="528187"/>
    <lineage>
        <taxon>Bacteria</taxon>
        <taxon>Bacillati</taxon>
        <taxon>Bacillota</taxon>
        <taxon>Bacilli</taxon>
        <taxon>Bacillales</taxon>
        <taxon>Paenibacillaceae</taxon>
        <taxon>Paenibacillus</taxon>
    </lineage>
</organism>
<evidence type="ECO:0000259" key="1">
    <source>
        <dbReference type="Pfam" id="PF10547"/>
    </source>
</evidence>
<proteinExistence type="predicted"/>
<evidence type="ECO:0008006" key="5">
    <source>
        <dbReference type="Google" id="ProtNLM"/>
    </source>
</evidence>
<accession>A0ABT9W7C5</accession>
<dbReference type="InterPro" id="IPR018875">
    <property type="entry name" value="Antirepressor_Ant_N"/>
</dbReference>
<feature type="domain" description="Antirepressor protein ant N-terminal" evidence="1">
    <location>
        <begin position="11"/>
        <end position="128"/>
    </location>
</feature>
<dbReference type="Proteomes" id="UP001233836">
    <property type="component" value="Unassembled WGS sequence"/>
</dbReference>
<feature type="domain" description="ORF6C" evidence="2">
    <location>
        <begin position="140"/>
        <end position="248"/>
    </location>
</feature>